<dbReference type="RefSeq" id="WP_164140107.1">
    <property type="nucleotide sequence ID" value="NZ_JAAGMB010000255.1"/>
</dbReference>
<evidence type="ECO:0000313" key="3">
    <source>
        <dbReference type="EMBL" id="NEB17177.1"/>
    </source>
</evidence>
<dbReference type="AlphaFoldDB" id="A0A6N9UHK8"/>
<evidence type="ECO:0000313" key="4">
    <source>
        <dbReference type="Proteomes" id="UP000469545"/>
    </source>
</evidence>
<comment type="caution">
    <text evidence="3">The sequence shown here is derived from an EMBL/GenBank/DDBJ whole genome shotgun (WGS) entry which is preliminary data.</text>
</comment>
<dbReference type="EMBL" id="JAAGMB010000255">
    <property type="protein sequence ID" value="NEB17177.1"/>
    <property type="molecule type" value="Genomic_DNA"/>
</dbReference>
<keyword evidence="4" id="KW-1185">Reference proteome</keyword>
<gene>
    <name evidence="3" type="ORF">G3I46_11710</name>
</gene>
<evidence type="ECO:0000256" key="2">
    <source>
        <dbReference type="SAM" id="Phobius"/>
    </source>
</evidence>
<feature type="compositionally biased region" description="Low complexity" evidence="1">
    <location>
        <begin position="406"/>
        <end position="421"/>
    </location>
</feature>
<feature type="transmembrane region" description="Helical" evidence="2">
    <location>
        <begin position="147"/>
        <end position="170"/>
    </location>
</feature>
<proteinExistence type="predicted"/>
<feature type="transmembrane region" description="Helical" evidence="2">
    <location>
        <begin position="319"/>
        <end position="339"/>
    </location>
</feature>
<protein>
    <recommendedName>
        <fullName evidence="5">PqqD family protein</fullName>
    </recommendedName>
</protein>
<feature type="transmembrane region" description="Helical" evidence="2">
    <location>
        <begin position="215"/>
        <end position="238"/>
    </location>
</feature>
<reference evidence="3 4" key="1">
    <citation type="submission" date="2020-01" db="EMBL/GenBank/DDBJ databases">
        <title>Insect and environment-associated Actinomycetes.</title>
        <authorList>
            <person name="Currrie C."/>
            <person name="Chevrette M."/>
            <person name="Carlson C."/>
            <person name="Stubbendieck R."/>
            <person name="Wendt-Pienkowski E."/>
        </authorList>
    </citation>
    <scope>NUCLEOTIDE SEQUENCE [LARGE SCALE GENOMIC DNA]</scope>
    <source>
        <strain evidence="3 4">SID14172</strain>
    </source>
</reference>
<evidence type="ECO:0008006" key="5">
    <source>
        <dbReference type="Google" id="ProtNLM"/>
    </source>
</evidence>
<feature type="transmembrane region" description="Helical" evidence="2">
    <location>
        <begin position="359"/>
        <end position="384"/>
    </location>
</feature>
<organism evidence="3 4">
    <name type="scientific">Streptomyces coelicoflavus</name>
    <dbReference type="NCBI Taxonomy" id="285562"/>
    <lineage>
        <taxon>Bacteria</taxon>
        <taxon>Bacillati</taxon>
        <taxon>Actinomycetota</taxon>
        <taxon>Actinomycetes</taxon>
        <taxon>Kitasatosporales</taxon>
        <taxon>Streptomycetaceae</taxon>
        <taxon>Streptomyces</taxon>
    </lineage>
</organism>
<name>A0A6N9UHK8_9ACTN</name>
<feature type="transmembrane region" description="Helical" evidence="2">
    <location>
        <begin position="244"/>
        <end position="264"/>
    </location>
</feature>
<feature type="transmembrane region" description="Helical" evidence="2">
    <location>
        <begin position="113"/>
        <end position="135"/>
    </location>
</feature>
<sequence>MQPLTRAEDPEVSFQELEFRPDRDEWIVGRQGTDEIIALPGIGMDAIRLLSAGRTVEETRSSLRASTGRDVDVRAFVERLASAGLVASIGERRFPVAQTPVSLPRVRAHHVRWLMNPVLHAVLLLVPVAGLAVAVTRPGTFPSWDSFLWTEYGTFTVLVQCLIGWCLIALHEAAHLLTARATGVRGRIRLGTRLQFLVAQTEVSGIWLKGRRARLTVYLSGIVLDAVIWGGCLLARAWGADFVLLPVVVATLFLALANQCLVFMRTDLYFVVQDLTGCRNLFTDTTRYLRHVAALPFGRRAPHPLRSLPARERRFVKGYAVAVVVGSVACVAIGLQVLTQVTWRLLHRALVHLTDGSDWWSLLDALVTALVLVALHGLWMRLWWKRHGERVRRTVRSVRERRGRRSGAASPEGASRPGGAS</sequence>
<keyword evidence="2" id="KW-0472">Membrane</keyword>
<keyword evidence="2" id="KW-1133">Transmembrane helix</keyword>
<keyword evidence="2" id="KW-0812">Transmembrane</keyword>
<feature type="region of interest" description="Disordered" evidence="1">
    <location>
        <begin position="397"/>
        <end position="421"/>
    </location>
</feature>
<accession>A0A6N9UHK8</accession>
<evidence type="ECO:0000256" key="1">
    <source>
        <dbReference type="SAM" id="MobiDB-lite"/>
    </source>
</evidence>
<dbReference type="Proteomes" id="UP000469545">
    <property type="component" value="Unassembled WGS sequence"/>
</dbReference>